<dbReference type="AlphaFoldDB" id="A0A1J5R011"/>
<accession>A0A1J5R011</accession>
<sequence>MSEDKRFDPAVIATVTVTFSPDMGLLRTQLDALPRESLKLVVDNASQAEVLQGIWSMVARKPNARLLCNDRNLGLAAAVNCGVRCNVAGL</sequence>
<organism evidence="1">
    <name type="scientific">mine drainage metagenome</name>
    <dbReference type="NCBI Taxonomy" id="410659"/>
    <lineage>
        <taxon>unclassified sequences</taxon>
        <taxon>metagenomes</taxon>
        <taxon>ecological metagenomes</taxon>
    </lineage>
</organism>
<dbReference type="InterPro" id="IPR029044">
    <property type="entry name" value="Nucleotide-diphossugar_trans"/>
</dbReference>
<dbReference type="EMBL" id="MLJW01000553">
    <property type="protein sequence ID" value="OIQ85308.1"/>
    <property type="molecule type" value="Genomic_DNA"/>
</dbReference>
<proteinExistence type="predicted"/>
<comment type="caution">
    <text evidence="1">The sequence shown here is derived from an EMBL/GenBank/DDBJ whole genome shotgun (WGS) entry which is preliminary data.</text>
</comment>
<gene>
    <name evidence="1" type="ORF">GALL_328570</name>
</gene>
<dbReference type="SUPFAM" id="SSF53448">
    <property type="entry name" value="Nucleotide-diphospho-sugar transferases"/>
    <property type="match status" value="1"/>
</dbReference>
<protein>
    <recommendedName>
        <fullName evidence="2">Glycosyltransferase</fullName>
    </recommendedName>
</protein>
<reference evidence="1" key="1">
    <citation type="submission" date="2016-10" db="EMBL/GenBank/DDBJ databases">
        <title>Sequence of Gallionella enrichment culture.</title>
        <authorList>
            <person name="Poehlein A."/>
            <person name="Muehling M."/>
            <person name="Daniel R."/>
        </authorList>
    </citation>
    <scope>NUCLEOTIDE SEQUENCE</scope>
</reference>
<name>A0A1J5R011_9ZZZZ</name>
<evidence type="ECO:0008006" key="2">
    <source>
        <dbReference type="Google" id="ProtNLM"/>
    </source>
</evidence>
<evidence type="ECO:0000313" key="1">
    <source>
        <dbReference type="EMBL" id="OIQ85308.1"/>
    </source>
</evidence>